<evidence type="ECO:0000256" key="1">
    <source>
        <dbReference type="SAM" id="MobiDB-lite"/>
    </source>
</evidence>
<keyword evidence="2" id="KW-0732">Signal</keyword>
<dbReference type="EMBL" id="CAACVS010000058">
    <property type="protein sequence ID" value="VEU35386.1"/>
    <property type="molecule type" value="Genomic_DNA"/>
</dbReference>
<sequence length="616" mass="66094">MRNHDTHRGGLHPVARALLVLALAFPIVAKHVLVDAGRIVEPVGPGYTINSSSSSSSSNNNINSTHTNATGTFPGPCPSENDCGTSGREDYRRLSALHTLGEDSPRDLFVPRISELLQSSVRGLLRKHPSSKVLPRPRDAAFGSDEADPIAEAVFASMNTGGRLFHSTGHVFSVLENCGGPSADPMLVLMVLFHDVIYYSVDANFLEFQLDLLEGVLALVEDEDGDDRRPSEPLALSETATREDPLVAAVAAVFGVEEGAVLPGKATNEFLSAVVATRLLSGWLPLSDLVRLAAGIEATIPFRPVGPSGETALGALHDRLSPLVLLPGNGAAAAAATTTTTTSTRPTTTEANHEEWRTETLRLAAAMGNCDLASLSTPDRDYFLDSTWSIIPEMNRGMLAPGGPSLGAYRDEFLAMEHRTAFLEGAVPHMFHSYGGVPEEASVEAMRARTRSNLGLEFGYTQVRRLQLLVLTDFVEVLGEDPWALPGLPFLSIREDRDNDRHSEDDDNDDDDDYDDEVLRYLSRGRKTAFPWDPAASPLGALLYRTLGREGVDASVELAKNHRGEPGDLLRACVQGAVLEVLAGAAEDLLGKPRAEIERALGHHGLVRNGGAAAAS</sequence>
<accession>A0A448Z036</accession>
<name>A0A448Z036_9STRA</name>
<feature type="signal peptide" evidence="2">
    <location>
        <begin position="1"/>
        <end position="29"/>
    </location>
</feature>
<gene>
    <name evidence="3" type="ORF">PSNMU_V1.4_AUG-EV-PASAV3_0021230</name>
</gene>
<organism evidence="3 4">
    <name type="scientific">Pseudo-nitzschia multistriata</name>
    <dbReference type="NCBI Taxonomy" id="183589"/>
    <lineage>
        <taxon>Eukaryota</taxon>
        <taxon>Sar</taxon>
        <taxon>Stramenopiles</taxon>
        <taxon>Ochrophyta</taxon>
        <taxon>Bacillariophyta</taxon>
        <taxon>Bacillariophyceae</taxon>
        <taxon>Bacillariophycidae</taxon>
        <taxon>Bacillariales</taxon>
        <taxon>Bacillariaceae</taxon>
        <taxon>Pseudo-nitzschia</taxon>
    </lineage>
</organism>
<feature type="compositionally biased region" description="Low complexity" evidence="1">
    <location>
        <begin position="50"/>
        <end position="64"/>
    </location>
</feature>
<dbReference type="OrthoDB" id="42069at2759"/>
<dbReference type="AlphaFoldDB" id="A0A448Z036"/>
<dbReference type="Proteomes" id="UP000291116">
    <property type="component" value="Unassembled WGS sequence"/>
</dbReference>
<evidence type="ECO:0000313" key="3">
    <source>
        <dbReference type="EMBL" id="VEU35386.1"/>
    </source>
</evidence>
<feature type="region of interest" description="Disordered" evidence="1">
    <location>
        <begin position="50"/>
        <end position="85"/>
    </location>
</feature>
<evidence type="ECO:0000256" key="2">
    <source>
        <dbReference type="SAM" id="SignalP"/>
    </source>
</evidence>
<evidence type="ECO:0000313" key="4">
    <source>
        <dbReference type="Proteomes" id="UP000291116"/>
    </source>
</evidence>
<feature type="chain" id="PRO_5019337949" evidence="2">
    <location>
        <begin position="30"/>
        <end position="616"/>
    </location>
</feature>
<protein>
    <submittedName>
        <fullName evidence="3">Uncharacterized protein</fullName>
    </submittedName>
</protein>
<reference evidence="3 4" key="1">
    <citation type="submission" date="2019-01" db="EMBL/GenBank/DDBJ databases">
        <authorList>
            <person name="Ferrante I. M."/>
        </authorList>
    </citation>
    <scope>NUCLEOTIDE SEQUENCE [LARGE SCALE GENOMIC DNA]</scope>
    <source>
        <strain evidence="3 4">B856</strain>
    </source>
</reference>
<proteinExistence type="predicted"/>
<keyword evidence="4" id="KW-1185">Reference proteome</keyword>